<evidence type="ECO:0000313" key="7">
    <source>
        <dbReference type="EMBL" id="GGL98558.1"/>
    </source>
</evidence>
<dbReference type="Proteomes" id="UP000649829">
    <property type="component" value="Unassembled WGS sequence"/>
</dbReference>
<feature type="transmembrane region" description="Helical" evidence="5">
    <location>
        <begin position="251"/>
        <end position="267"/>
    </location>
</feature>
<evidence type="ECO:0000256" key="4">
    <source>
        <dbReference type="ARBA" id="ARBA00023136"/>
    </source>
</evidence>
<evidence type="ECO:0000259" key="6">
    <source>
        <dbReference type="Pfam" id="PF00892"/>
    </source>
</evidence>
<dbReference type="PANTHER" id="PTHR32322:SF9">
    <property type="entry name" value="AMINO-ACID METABOLITE EFFLUX PUMP-RELATED"/>
    <property type="match status" value="1"/>
</dbReference>
<feature type="transmembrane region" description="Helical" evidence="5">
    <location>
        <begin position="72"/>
        <end position="91"/>
    </location>
</feature>
<name>A0A917SVI3_9RHOB</name>
<feature type="transmembrane region" description="Helical" evidence="5">
    <location>
        <begin position="40"/>
        <end position="60"/>
    </location>
</feature>
<evidence type="ECO:0000256" key="3">
    <source>
        <dbReference type="ARBA" id="ARBA00022989"/>
    </source>
</evidence>
<dbReference type="SUPFAM" id="SSF103481">
    <property type="entry name" value="Multidrug resistance efflux transporter EmrE"/>
    <property type="match status" value="2"/>
</dbReference>
<keyword evidence="4 5" id="KW-0472">Membrane</keyword>
<reference evidence="7" key="1">
    <citation type="journal article" date="2014" name="Int. J. Syst. Evol. Microbiol.">
        <title>Complete genome sequence of Corynebacterium casei LMG S-19264T (=DSM 44701T), isolated from a smear-ripened cheese.</title>
        <authorList>
            <consortium name="US DOE Joint Genome Institute (JGI-PGF)"/>
            <person name="Walter F."/>
            <person name="Albersmeier A."/>
            <person name="Kalinowski J."/>
            <person name="Ruckert C."/>
        </authorList>
    </citation>
    <scope>NUCLEOTIDE SEQUENCE</scope>
    <source>
        <strain evidence="7">CGMCC 1.6293</strain>
    </source>
</reference>
<feature type="transmembrane region" description="Helical" evidence="5">
    <location>
        <begin position="97"/>
        <end position="117"/>
    </location>
</feature>
<dbReference type="InterPro" id="IPR050638">
    <property type="entry name" value="AA-Vitamin_Transporters"/>
</dbReference>
<gene>
    <name evidence="7" type="ORF">GCM10011534_20710</name>
</gene>
<keyword evidence="3 5" id="KW-1133">Transmembrane helix</keyword>
<feature type="transmembrane region" description="Helical" evidence="5">
    <location>
        <begin position="154"/>
        <end position="173"/>
    </location>
</feature>
<reference evidence="7" key="2">
    <citation type="submission" date="2020-09" db="EMBL/GenBank/DDBJ databases">
        <authorList>
            <person name="Sun Q."/>
            <person name="Zhou Y."/>
        </authorList>
    </citation>
    <scope>NUCLEOTIDE SEQUENCE</scope>
    <source>
        <strain evidence="7">CGMCC 1.6293</strain>
    </source>
</reference>
<protein>
    <submittedName>
        <fullName evidence="7">Membrane protein</fullName>
    </submittedName>
</protein>
<dbReference type="PANTHER" id="PTHR32322">
    <property type="entry name" value="INNER MEMBRANE TRANSPORTER"/>
    <property type="match status" value="1"/>
</dbReference>
<dbReference type="RefSeq" id="WP_028288016.1">
    <property type="nucleotide sequence ID" value="NZ_BMLF01000001.1"/>
</dbReference>
<dbReference type="InterPro" id="IPR037185">
    <property type="entry name" value="EmrE-like"/>
</dbReference>
<evidence type="ECO:0000256" key="2">
    <source>
        <dbReference type="ARBA" id="ARBA00022692"/>
    </source>
</evidence>
<feature type="domain" description="EamA" evidence="6">
    <location>
        <begin position="12"/>
        <end position="142"/>
    </location>
</feature>
<dbReference type="EMBL" id="BMLF01000001">
    <property type="protein sequence ID" value="GGL98558.1"/>
    <property type="molecule type" value="Genomic_DNA"/>
</dbReference>
<dbReference type="InterPro" id="IPR000620">
    <property type="entry name" value="EamA_dom"/>
</dbReference>
<comment type="caution">
    <text evidence="7">The sequence shown here is derived from an EMBL/GenBank/DDBJ whole genome shotgun (WGS) entry which is preliminary data.</text>
</comment>
<proteinExistence type="predicted"/>
<keyword evidence="2 5" id="KW-0812">Transmembrane</keyword>
<feature type="transmembrane region" description="Helical" evidence="5">
    <location>
        <begin position="180"/>
        <end position="202"/>
    </location>
</feature>
<keyword evidence="8" id="KW-1185">Reference proteome</keyword>
<dbReference type="AlphaFoldDB" id="A0A917SVI3"/>
<feature type="domain" description="EamA" evidence="6">
    <location>
        <begin position="156"/>
        <end position="289"/>
    </location>
</feature>
<comment type="subcellular location">
    <subcellularLocation>
        <location evidence="1">Membrane</location>
        <topology evidence="1">Multi-pass membrane protein</topology>
    </subcellularLocation>
</comment>
<sequence>MTPDRRRRDYALLALLATLWGSSYLFQRVAVPEIPPLTLVAGRVTGGAVLLIAVMALRGVRFPRGRLLWRDLAIQSLLNATLAWVLLAWGIQHVDSALATVLNSTSPLWVFVFTMVLTGGRGAGWPHLLGTLAGLSGVVLIVGPAALAGLGDQVAGQIACVLGAVLYAFAALWGRRFTGIAPLAVAAGTMLCAALTLWPLAFVFEQPWRLAPSALALSAWGVLAVFCTGMALLLYFHLLGSLGALGTSSQAYLRQGVGVALGILLLGERPGPMVFAGVALAILGVVLVNRPVKPAPLKAPNAP</sequence>
<evidence type="ECO:0000256" key="1">
    <source>
        <dbReference type="ARBA" id="ARBA00004141"/>
    </source>
</evidence>
<evidence type="ECO:0000313" key="8">
    <source>
        <dbReference type="Proteomes" id="UP000649829"/>
    </source>
</evidence>
<organism evidence="7 8">
    <name type="scientific">Pseudooceanicola nanhaiensis</name>
    <dbReference type="NCBI Taxonomy" id="375761"/>
    <lineage>
        <taxon>Bacteria</taxon>
        <taxon>Pseudomonadati</taxon>
        <taxon>Pseudomonadota</taxon>
        <taxon>Alphaproteobacteria</taxon>
        <taxon>Rhodobacterales</taxon>
        <taxon>Paracoccaceae</taxon>
        <taxon>Pseudooceanicola</taxon>
    </lineage>
</organism>
<feature type="transmembrane region" description="Helical" evidence="5">
    <location>
        <begin position="129"/>
        <end position="148"/>
    </location>
</feature>
<feature type="transmembrane region" description="Helical" evidence="5">
    <location>
        <begin position="273"/>
        <end position="292"/>
    </location>
</feature>
<evidence type="ECO:0000256" key="5">
    <source>
        <dbReference type="SAM" id="Phobius"/>
    </source>
</evidence>
<dbReference type="GO" id="GO:0016020">
    <property type="term" value="C:membrane"/>
    <property type="evidence" value="ECO:0007669"/>
    <property type="project" value="UniProtKB-SubCell"/>
</dbReference>
<accession>A0A917SVI3</accession>
<dbReference type="Pfam" id="PF00892">
    <property type="entry name" value="EamA"/>
    <property type="match status" value="2"/>
</dbReference>
<feature type="transmembrane region" description="Helical" evidence="5">
    <location>
        <begin position="214"/>
        <end position="239"/>
    </location>
</feature>